<evidence type="ECO:0000256" key="5">
    <source>
        <dbReference type="ARBA" id="ARBA00023136"/>
    </source>
</evidence>
<evidence type="ECO:0000256" key="4">
    <source>
        <dbReference type="ARBA" id="ARBA00022989"/>
    </source>
</evidence>
<keyword evidence="9" id="KW-1185">Reference proteome</keyword>
<comment type="subcellular location">
    <subcellularLocation>
        <location evidence="1 6">Cell membrane</location>
        <topology evidence="1 6">Multi-pass membrane protein</topology>
    </subcellularLocation>
</comment>
<evidence type="ECO:0000256" key="2">
    <source>
        <dbReference type="ARBA" id="ARBA00022475"/>
    </source>
</evidence>
<comment type="similarity">
    <text evidence="6">Belongs to the ABC-4 integral membrane protein family.</text>
</comment>
<feature type="transmembrane region" description="Helical" evidence="6">
    <location>
        <begin position="586"/>
        <end position="608"/>
    </location>
</feature>
<dbReference type="eggNOG" id="COG0577">
    <property type="taxonomic scope" value="Bacteria"/>
</dbReference>
<proteinExistence type="inferred from homology"/>
<protein>
    <submittedName>
        <fullName evidence="8">ABC-type antimicrobial peptide transport system, permease component</fullName>
    </submittedName>
</protein>
<feature type="transmembrane region" description="Helical" evidence="6">
    <location>
        <begin position="54"/>
        <end position="75"/>
    </location>
</feature>
<dbReference type="PIRSF" id="PIRSF018968">
    <property type="entry name" value="ABC_permease_BceB"/>
    <property type="match status" value="1"/>
</dbReference>
<name>A0A081BGG9_9LACO</name>
<keyword evidence="5 6" id="KW-0472">Membrane</keyword>
<dbReference type="GO" id="GO:0005886">
    <property type="term" value="C:plasma membrane"/>
    <property type="evidence" value="ECO:0007669"/>
    <property type="project" value="UniProtKB-SubCell"/>
</dbReference>
<dbReference type="STRING" id="1291743.LOSG293_020750"/>
<keyword evidence="4 6" id="KW-1133">Transmembrane helix</keyword>
<feature type="transmembrane region" description="Helical" evidence="6">
    <location>
        <begin position="224"/>
        <end position="251"/>
    </location>
</feature>
<evidence type="ECO:0000259" key="7">
    <source>
        <dbReference type="Pfam" id="PF02687"/>
    </source>
</evidence>
<evidence type="ECO:0000256" key="6">
    <source>
        <dbReference type="PIRNR" id="PIRNR018968"/>
    </source>
</evidence>
<dbReference type="PANTHER" id="PTHR46795:SF3">
    <property type="entry name" value="ABC TRANSPORTER PERMEASE"/>
    <property type="match status" value="1"/>
</dbReference>
<evidence type="ECO:0000256" key="1">
    <source>
        <dbReference type="ARBA" id="ARBA00004651"/>
    </source>
</evidence>
<dbReference type="InterPro" id="IPR052536">
    <property type="entry name" value="ABC-4_Integral_Memb_Prot"/>
</dbReference>
<reference evidence="8" key="1">
    <citation type="journal article" date="2014" name="Genome Announc.">
        <title>Draft Genome Sequence of Lactobacillus oryzae Strain SG293T.</title>
        <authorList>
            <person name="Tanizawa Y."/>
            <person name="Fujisawa T."/>
            <person name="Mochizuki T."/>
            <person name="Kaminuma E."/>
            <person name="Nakamura Y."/>
            <person name="Tohno M."/>
        </authorList>
    </citation>
    <scope>NUCLEOTIDE SEQUENCE [LARGE SCALE GENOMIC DNA]</scope>
    <source>
        <strain evidence="8">SG293</strain>
    </source>
</reference>
<keyword evidence="3 6" id="KW-0812">Transmembrane</keyword>
<accession>A0A081BGG9</accession>
<feature type="transmembrane region" description="Helical" evidence="6">
    <location>
        <begin position="21"/>
        <end position="39"/>
    </location>
</feature>
<dbReference type="PANTHER" id="PTHR46795">
    <property type="entry name" value="ABC TRANSPORTER PERMEASE-RELATED-RELATED"/>
    <property type="match status" value="1"/>
</dbReference>
<feature type="transmembrane region" description="Helical" evidence="6">
    <location>
        <begin position="281"/>
        <end position="306"/>
    </location>
</feature>
<feature type="transmembrane region" description="Helical" evidence="6">
    <location>
        <begin position="109"/>
        <end position="134"/>
    </location>
</feature>
<sequence length="655" mass="74005">MFLLKLAAQNLRKNNRTYLPFYFSMIFLVALNTVTQLVVRNPGMKKLYGADEAIIIFNLGAIIVIIFSIIFSIYTNSFLLKQRTKEFGLYNVLGLGKRELYRMVAFENLLTFALTMLGGLLTGLVFAKLSFLILRKIIGATATFTFSISGLGLLIVIAIFVAISLVQFLLNAWQIHRMNPVNLLHSNRSGERVPKSHWLMTIVAFVSLGVGYYWAVTINNPVEAIILFFFAILLVILGTYALFMAGSVTLLKFLKKRPNYYYKANHFISVSNMIYRMKQNAAGLASIAILSTMVLVTLAITISLYVGQQDMLRDRYPYDVTISAAVDDKATTKAIEQVREKYDIEVTNQQNLVSTTDLPLIHEGNRLVSVNRTKSRRPVMLRLMTAAEYERVTGRFAKLNPHQVITYELAGKYDDQVLTIGKQRFDIKQQIHSLPHFKQALTPVDTLIVVMPNTTVLNQVLAQNFGRKQDAYYRQMVKTTVFNVATKDPKVRTAFNEDLKQAVSKQTNGGLARLDIKDDYKKSSSVLIGGFLFLGLIFGLAFILATALIIYYKQISEGLDDKIRFNILQKVGMDHDFVKRVIHSQILIVFFFPIAVAAVHLTFAFPFIKSLLLLFGLSNTALIIGTTVASAVGFMIIYFIVYQLTAKVYYRLVER</sequence>
<evidence type="ECO:0000313" key="8">
    <source>
        <dbReference type="EMBL" id="GAK47137.1"/>
    </source>
</evidence>
<dbReference type="OrthoDB" id="1705903at2"/>
<feature type="domain" description="ABC3 transporter permease C-terminal" evidence="7">
    <location>
        <begin position="60"/>
        <end position="180"/>
    </location>
</feature>
<feature type="transmembrane region" description="Helical" evidence="6">
    <location>
        <begin position="620"/>
        <end position="641"/>
    </location>
</feature>
<organism evidence="8 9">
    <name type="scientific">Secundilactobacillus oryzae JCM 18671</name>
    <dbReference type="NCBI Taxonomy" id="1291743"/>
    <lineage>
        <taxon>Bacteria</taxon>
        <taxon>Bacillati</taxon>
        <taxon>Bacillota</taxon>
        <taxon>Bacilli</taxon>
        <taxon>Lactobacillales</taxon>
        <taxon>Lactobacillaceae</taxon>
        <taxon>Secundilactobacillus</taxon>
    </lineage>
</organism>
<dbReference type="AlphaFoldDB" id="A0A081BGG9"/>
<keyword evidence="2 6" id="KW-1003">Cell membrane</keyword>
<comment type="caution">
    <text evidence="8">The sequence shown here is derived from an EMBL/GenBank/DDBJ whole genome shotgun (WGS) entry which is preliminary data.</text>
</comment>
<dbReference type="RefSeq" id="WP_034526035.1">
    <property type="nucleotide sequence ID" value="NZ_BBJM01000002.1"/>
</dbReference>
<dbReference type="Proteomes" id="UP000028700">
    <property type="component" value="Unassembled WGS sequence"/>
</dbReference>
<dbReference type="GO" id="GO:0055085">
    <property type="term" value="P:transmembrane transport"/>
    <property type="evidence" value="ECO:0007669"/>
    <property type="project" value="UniProtKB-UniRule"/>
</dbReference>
<dbReference type="Pfam" id="PF02687">
    <property type="entry name" value="FtsX"/>
    <property type="match status" value="1"/>
</dbReference>
<dbReference type="InterPro" id="IPR003838">
    <property type="entry name" value="ABC3_permease_C"/>
</dbReference>
<evidence type="ECO:0000256" key="3">
    <source>
        <dbReference type="ARBA" id="ARBA00022692"/>
    </source>
</evidence>
<feature type="transmembrane region" description="Helical" evidence="6">
    <location>
        <begin position="526"/>
        <end position="552"/>
    </location>
</feature>
<gene>
    <name evidence="8" type="ORF">LOSG293_020750</name>
</gene>
<dbReference type="InterPro" id="IPR027022">
    <property type="entry name" value="ABC_permease_BceB-typ"/>
</dbReference>
<keyword evidence="6" id="KW-0813">Transport</keyword>
<feature type="transmembrane region" description="Helical" evidence="6">
    <location>
        <begin position="146"/>
        <end position="170"/>
    </location>
</feature>
<evidence type="ECO:0000313" key="9">
    <source>
        <dbReference type="Proteomes" id="UP000028700"/>
    </source>
</evidence>
<dbReference type="EMBL" id="BBJM01000002">
    <property type="protein sequence ID" value="GAK47137.1"/>
    <property type="molecule type" value="Genomic_DNA"/>
</dbReference>
<feature type="transmembrane region" description="Helical" evidence="6">
    <location>
        <begin position="198"/>
        <end position="218"/>
    </location>
</feature>